<dbReference type="GeneID" id="51861071"/>
<dbReference type="STRING" id="953739.SVEN_0474"/>
<sequence length="116" mass="11996">MAEALEVAALEPGTPPSATAVGDALLVTSELVTNALRHAGGLTGFGVDVDASAVTISVADPSGELPHFTDVRRRERACGAAEGGFGWPLVRQLAEEVRVFLPPGDGKTIEARLPLH</sequence>
<dbReference type="Proteomes" id="UP000006854">
    <property type="component" value="Chromosome"/>
</dbReference>
<dbReference type="InterPro" id="IPR003594">
    <property type="entry name" value="HATPase_dom"/>
</dbReference>
<accession>F2R769</accession>
<keyword evidence="1" id="KW-0723">Serine/threonine-protein kinase</keyword>
<dbReference type="CDD" id="cd16936">
    <property type="entry name" value="HATPase_RsbW-like"/>
    <property type="match status" value="1"/>
</dbReference>
<dbReference type="eggNOG" id="COG2172">
    <property type="taxonomic scope" value="Bacteria"/>
</dbReference>
<dbReference type="RefSeq" id="WP_015031680.1">
    <property type="nucleotide sequence ID" value="NC_018750.1"/>
</dbReference>
<dbReference type="PATRIC" id="fig|953739.5.peg.6042"/>
<keyword evidence="4" id="KW-1185">Reference proteome</keyword>
<keyword evidence="1" id="KW-0418">Kinase</keyword>
<dbReference type="HOGENOM" id="CLU_090336_22_1_11"/>
<reference evidence="3 4" key="1">
    <citation type="journal article" date="2011" name="BMC Genomics">
        <title>Genome-wide analysis of the role of GlnR in Streptomyces venezuelae provides new insights into global nitrogen regulation in actinomycetes.</title>
        <authorList>
            <person name="Pullan S.T."/>
            <person name="Bibb M.J."/>
            <person name="Merrick M."/>
        </authorList>
    </citation>
    <scope>NUCLEOTIDE SEQUENCE [LARGE SCALE GENOMIC DNA]</scope>
    <source>
        <strain evidence="4">ATCC 10712 / CBS 650.69 / DSM 40230 / JCM 4526 / NBRC 13096 / PD 04745</strain>
    </source>
</reference>
<dbReference type="InterPro" id="IPR050267">
    <property type="entry name" value="Anti-sigma-factor_SerPK"/>
</dbReference>
<evidence type="ECO:0000259" key="2">
    <source>
        <dbReference type="Pfam" id="PF02518"/>
    </source>
</evidence>
<dbReference type="PANTHER" id="PTHR35526">
    <property type="entry name" value="ANTI-SIGMA-F FACTOR RSBW-RELATED"/>
    <property type="match status" value="1"/>
</dbReference>
<dbReference type="GO" id="GO:0004674">
    <property type="term" value="F:protein serine/threonine kinase activity"/>
    <property type="evidence" value="ECO:0007669"/>
    <property type="project" value="UniProtKB-KW"/>
</dbReference>
<organism evidence="3 4">
    <name type="scientific">Streptomyces venezuelae (strain ATCC 10712 / CBS 650.69 / DSM 40230 / JCM 4526 / NBRC 13096 / PD 04745)</name>
    <dbReference type="NCBI Taxonomy" id="953739"/>
    <lineage>
        <taxon>Bacteria</taxon>
        <taxon>Bacillati</taxon>
        <taxon>Actinomycetota</taxon>
        <taxon>Actinomycetes</taxon>
        <taxon>Kitasatosporales</taxon>
        <taxon>Streptomycetaceae</taxon>
        <taxon>Streptomyces</taxon>
    </lineage>
</organism>
<keyword evidence="1" id="KW-0808">Transferase</keyword>
<evidence type="ECO:0000313" key="4">
    <source>
        <dbReference type="Proteomes" id="UP000006854"/>
    </source>
</evidence>
<evidence type="ECO:0000256" key="1">
    <source>
        <dbReference type="ARBA" id="ARBA00022527"/>
    </source>
</evidence>
<gene>
    <name evidence="3" type="ordered locus">SVEN_0474</name>
</gene>
<dbReference type="PANTHER" id="PTHR35526:SF3">
    <property type="entry name" value="ANTI-SIGMA-F FACTOR RSBW"/>
    <property type="match status" value="1"/>
</dbReference>
<name>F2R769_STRVP</name>
<evidence type="ECO:0000313" key="3">
    <source>
        <dbReference type="EMBL" id="CCA53761.1"/>
    </source>
</evidence>
<protein>
    <recommendedName>
        <fullName evidence="2">Histidine kinase/HSP90-like ATPase domain-containing protein</fullName>
    </recommendedName>
</protein>
<dbReference type="Gene3D" id="3.30.565.10">
    <property type="entry name" value="Histidine kinase-like ATPase, C-terminal domain"/>
    <property type="match status" value="1"/>
</dbReference>
<dbReference type="InterPro" id="IPR036890">
    <property type="entry name" value="HATPase_C_sf"/>
</dbReference>
<dbReference type="AlphaFoldDB" id="F2R769"/>
<dbReference type="SUPFAM" id="SSF55874">
    <property type="entry name" value="ATPase domain of HSP90 chaperone/DNA topoisomerase II/histidine kinase"/>
    <property type="match status" value="1"/>
</dbReference>
<dbReference type="EMBL" id="FR845719">
    <property type="protein sequence ID" value="CCA53761.1"/>
    <property type="molecule type" value="Genomic_DNA"/>
</dbReference>
<proteinExistence type="predicted"/>
<dbReference type="KEGG" id="sve:SVEN_0474"/>
<feature type="domain" description="Histidine kinase/HSP90-like ATPase" evidence="2">
    <location>
        <begin position="26"/>
        <end position="115"/>
    </location>
</feature>
<dbReference type="Pfam" id="PF02518">
    <property type="entry name" value="HATPase_c"/>
    <property type="match status" value="1"/>
</dbReference>